<dbReference type="GO" id="GO:0005737">
    <property type="term" value="C:cytoplasm"/>
    <property type="evidence" value="ECO:0007669"/>
    <property type="project" value="TreeGrafter"/>
</dbReference>
<name>A0A9C7G637_9BACI</name>
<dbReference type="InterPro" id="IPR053890">
    <property type="entry name" value="Hen1-like_N"/>
</dbReference>
<keyword evidence="8" id="KW-0460">Magnesium</keyword>
<evidence type="ECO:0000256" key="10">
    <source>
        <dbReference type="ARBA" id="ARBA00023158"/>
    </source>
</evidence>
<dbReference type="GO" id="GO:0001510">
    <property type="term" value="P:RNA methylation"/>
    <property type="evidence" value="ECO:0007669"/>
    <property type="project" value="InterPro"/>
</dbReference>
<evidence type="ECO:0000256" key="8">
    <source>
        <dbReference type="ARBA" id="ARBA00022842"/>
    </source>
</evidence>
<comment type="catalytic activity">
    <reaction evidence="12">
        <text>small RNA 3'-end nucleotide + S-adenosyl-L-methionine = small RNA 3'-end 2'-O-methylnucleotide + S-adenosyl-L-homocysteine + H(+)</text>
        <dbReference type="Rhea" id="RHEA:37887"/>
        <dbReference type="Rhea" id="RHEA-COMP:10415"/>
        <dbReference type="Rhea" id="RHEA-COMP:10416"/>
        <dbReference type="ChEBI" id="CHEBI:15378"/>
        <dbReference type="ChEBI" id="CHEBI:57856"/>
        <dbReference type="ChEBI" id="CHEBI:59789"/>
        <dbReference type="ChEBI" id="CHEBI:74896"/>
        <dbReference type="ChEBI" id="CHEBI:74898"/>
        <dbReference type="EC" id="2.1.1.386"/>
    </reaction>
</comment>
<evidence type="ECO:0000259" key="14">
    <source>
        <dbReference type="Pfam" id="PF22032"/>
    </source>
</evidence>
<comment type="similarity">
    <text evidence="2">Belongs to the methyltransferase superfamily. HEN1 family.</text>
</comment>
<keyword evidence="4" id="KW-0489">Methyltransferase</keyword>
<evidence type="ECO:0000256" key="11">
    <source>
        <dbReference type="ARBA" id="ARBA00035025"/>
    </source>
</evidence>
<evidence type="ECO:0000313" key="16">
    <source>
        <dbReference type="Proteomes" id="UP000789845"/>
    </source>
</evidence>
<sequence length="424" mass="49793">MAIFQLRSLNPQFSFVVQKNPLSGMLLKSVRKGKAFGWFSDDHTYNVYFKDADNEVSYPKEKEEQFEYLNVSRYNTPLFPLNVVADYFGSASKKLHPEDIGGFEHSITVNLVQIENKRYLAFFRHHFPDYELEWEELAHQNYRITIQTQKTIYELLNYSNTLFLFLSLMNSTYFDMTDDLIEKYIRNLNVIDAPFFIRYLFARNVLTKKDKFRRFKGSLEETTKYEIDFAFGNTATQRKDWITNHLSFNLPIIDIGCGEGAYTIPYSKKIAPLFVHAIDIDEGARAKVKQKVARQELDNIILYDSLDHFLDNELEEQVDVLLTEVVEHMSEEEAAELLTKTIQKLNVHKLFLTTPNRDFNQFYQIDLRHDDHKWEMNEAEFKAWLEAIIPSDGWDLFYQGIGDKVNGIHTTQGVIISRKEETAR</sequence>
<feature type="domain" description="Hen1-like N-terminal" evidence="14">
    <location>
        <begin position="3"/>
        <end position="223"/>
    </location>
</feature>
<evidence type="ECO:0000313" key="15">
    <source>
        <dbReference type="EMBL" id="CAG9606624.1"/>
    </source>
</evidence>
<evidence type="ECO:0000256" key="3">
    <source>
        <dbReference type="ARBA" id="ARBA00021330"/>
    </source>
</evidence>
<reference evidence="15" key="1">
    <citation type="submission" date="2021-10" db="EMBL/GenBank/DDBJ databases">
        <authorList>
            <person name="Criscuolo A."/>
        </authorList>
    </citation>
    <scope>NUCLEOTIDE SEQUENCE</scope>
    <source>
        <strain evidence="15">CIP111885</strain>
    </source>
</reference>
<keyword evidence="7" id="KW-0479">Metal-binding</keyword>
<evidence type="ECO:0000256" key="1">
    <source>
        <dbReference type="ARBA" id="ARBA00001946"/>
    </source>
</evidence>
<evidence type="ECO:0000256" key="4">
    <source>
        <dbReference type="ARBA" id="ARBA00022603"/>
    </source>
</evidence>
<dbReference type="Pfam" id="PF22032">
    <property type="entry name" value="Hen1_N"/>
    <property type="match status" value="1"/>
</dbReference>
<dbReference type="PANTHER" id="PTHR21404:SF3">
    <property type="entry name" value="SMALL RNA 2'-O-METHYLTRANSFERASE"/>
    <property type="match status" value="1"/>
</dbReference>
<evidence type="ECO:0000256" key="6">
    <source>
        <dbReference type="ARBA" id="ARBA00022691"/>
    </source>
</evidence>
<keyword evidence="9" id="KW-0694">RNA-binding</keyword>
<keyword evidence="16" id="KW-1185">Reference proteome</keyword>
<proteinExistence type="inferred from homology"/>
<evidence type="ECO:0000256" key="2">
    <source>
        <dbReference type="ARBA" id="ARBA00009026"/>
    </source>
</evidence>
<evidence type="ECO:0000256" key="12">
    <source>
        <dbReference type="ARBA" id="ARBA00048418"/>
    </source>
</evidence>
<dbReference type="CDD" id="cd02440">
    <property type="entry name" value="AdoMet_MTases"/>
    <property type="match status" value="1"/>
</dbReference>
<dbReference type="Gene3D" id="3.40.50.150">
    <property type="entry name" value="Vaccinia Virus protein VP39"/>
    <property type="match status" value="1"/>
</dbReference>
<accession>A0A9C7G637</accession>
<dbReference type="SUPFAM" id="SSF53335">
    <property type="entry name" value="S-adenosyl-L-methionine-dependent methyltransferases"/>
    <property type="match status" value="1"/>
</dbReference>
<dbReference type="InterPro" id="IPR026610">
    <property type="entry name" value="Hen1"/>
</dbReference>
<evidence type="ECO:0000256" key="7">
    <source>
        <dbReference type="ARBA" id="ARBA00022723"/>
    </source>
</evidence>
<dbReference type="RefSeq" id="WP_230494913.1">
    <property type="nucleotide sequence ID" value="NZ_CAKJTG010000002.1"/>
</dbReference>
<evidence type="ECO:0000259" key="13">
    <source>
        <dbReference type="Pfam" id="PF13649"/>
    </source>
</evidence>
<keyword evidence="6" id="KW-0949">S-adenosyl-L-methionine</keyword>
<evidence type="ECO:0000256" key="9">
    <source>
        <dbReference type="ARBA" id="ARBA00022884"/>
    </source>
</evidence>
<dbReference type="Pfam" id="PF13649">
    <property type="entry name" value="Methyltransf_25"/>
    <property type="match status" value="1"/>
</dbReference>
<keyword evidence="10" id="KW-0943">RNA-mediated gene silencing</keyword>
<comment type="cofactor">
    <cofactor evidence="1">
        <name>Mg(2+)</name>
        <dbReference type="ChEBI" id="CHEBI:18420"/>
    </cofactor>
</comment>
<gene>
    <name evidence="15" type="ORF">NEOCIP111885_00312</name>
</gene>
<organism evidence="15 16">
    <name type="scientific">Pseudoneobacillus rhizosphaerae</name>
    <dbReference type="NCBI Taxonomy" id="2880968"/>
    <lineage>
        <taxon>Bacteria</taxon>
        <taxon>Bacillati</taxon>
        <taxon>Bacillota</taxon>
        <taxon>Bacilli</taxon>
        <taxon>Bacillales</taxon>
        <taxon>Bacillaceae</taxon>
        <taxon>Pseudoneobacillus</taxon>
    </lineage>
</organism>
<dbReference type="GO" id="GO:0003723">
    <property type="term" value="F:RNA binding"/>
    <property type="evidence" value="ECO:0007669"/>
    <property type="project" value="UniProtKB-KW"/>
</dbReference>
<keyword evidence="5" id="KW-0808">Transferase</keyword>
<dbReference type="AlphaFoldDB" id="A0A9C7G637"/>
<feature type="domain" description="Methyltransferase" evidence="13">
    <location>
        <begin position="252"/>
        <end position="342"/>
    </location>
</feature>
<dbReference type="EC" id="2.1.1.386" evidence="11"/>
<dbReference type="PANTHER" id="PTHR21404">
    <property type="entry name" value="HEN1"/>
    <property type="match status" value="1"/>
</dbReference>
<comment type="caution">
    <text evidence="15">The sequence shown here is derived from an EMBL/GenBank/DDBJ whole genome shotgun (WGS) entry which is preliminary data.</text>
</comment>
<evidence type="ECO:0000256" key="5">
    <source>
        <dbReference type="ARBA" id="ARBA00022679"/>
    </source>
</evidence>
<dbReference type="EMBL" id="CAKJTG010000002">
    <property type="protein sequence ID" value="CAG9606624.1"/>
    <property type="molecule type" value="Genomic_DNA"/>
</dbReference>
<dbReference type="Proteomes" id="UP000789845">
    <property type="component" value="Unassembled WGS sequence"/>
</dbReference>
<dbReference type="GO" id="GO:0030422">
    <property type="term" value="P:siRNA processing"/>
    <property type="evidence" value="ECO:0007669"/>
    <property type="project" value="TreeGrafter"/>
</dbReference>
<dbReference type="GO" id="GO:0090486">
    <property type="term" value="F:small RNA 2'-O-methyltransferase activity"/>
    <property type="evidence" value="ECO:0007669"/>
    <property type="project" value="UniProtKB-EC"/>
</dbReference>
<dbReference type="InterPro" id="IPR029063">
    <property type="entry name" value="SAM-dependent_MTases_sf"/>
</dbReference>
<protein>
    <recommendedName>
        <fullName evidence="3">Small RNA 2'-O-methyltransferase</fullName>
        <ecNumber evidence="11">2.1.1.386</ecNumber>
    </recommendedName>
</protein>
<dbReference type="GO" id="GO:0046872">
    <property type="term" value="F:metal ion binding"/>
    <property type="evidence" value="ECO:0007669"/>
    <property type="project" value="UniProtKB-KW"/>
</dbReference>
<dbReference type="InterPro" id="IPR041698">
    <property type="entry name" value="Methyltransf_25"/>
</dbReference>